<dbReference type="RefSeq" id="WP_344095010.1">
    <property type="nucleotide sequence ID" value="NZ_BAAAHB010000077.1"/>
</dbReference>
<name>A0ABN1ASR5_9ACTN</name>
<reference evidence="1 2" key="1">
    <citation type="journal article" date="2019" name="Int. J. Syst. Evol. Microbiol.">
        <title>The Global Catalogue of Microorganisms (GCM) 10K type strain sequencing project: providing services to taxonomists for standard genome sequencing and annotation.</title>
        <authorList>
            <consortium name="The Broad Institute Genomics Platform"/>
            <consortium name="The Broad Institute Genome Sequencing Center for Infectious Disease"/>
            <person name="Wu L."/>
            <person name="Ma J."/>
        </authorList>
    </citation>
    <scope>NUCLEOTIDE SEQUENCE [LARGE SCALE GENOMIC DNA]</scope>
    <source>
        <strain evidence="1 2">JCM 10649</strain>
    </source>
</reference>
<dbReference type="EMBL" id="BAAAHB010000077">
    <property type="protein sequence ID" value="GAA0483111.1"/>
    <property type="molecule type" value="Genomic_DNA"/>
</dbReference>
<evidence type="ECO:0000313" key="2">
    <source>
        <dbReference type="Proteomes" id="UP001499895"/>
    </source>
</evidence>
<accession>A0ABN1ASR5</accession>
<evidence type="ECO:0000313" key="1">
    <source>
        <dbReference type="EMBL" id="GAA0483111.1"/>
    </source>
</evidence>
<organism evidence="1 2">
    <name type="scientific">Streptomyces stramineus</name>
    <dbReference type="NCBI Taxonomy" id="173861"/>
    <lineage>
        <taxon>Bacteria</taxon>
        <taxon>Bacillati</taxon>
        <taxon>Actinomycetota</taxon>
        <taxon>Actinomycetes</taxon>
        <taxon>Kitasatosporales</taxon>
        <taxon>Streptomycetaceae</taxon>
        <taxon>Streptomyces</taxon>
    </lineage>
</organism>
<dbReference type="Proteomes" id="UP001499895">
    <property type="component" value="Unassembled WGS sequence"/>
</dbReference>
<protein>
    <submittedName>
        <fullName evidence="1">Uncharacterized protein</fullName>
    </submittedName>
</protein>
<comment type="caution">
    <text evidence="1">The sequence shown here is derived from an EMBL/GenBank/DDBJ whole genome shotgun (WGS) entry which is preliminary data.</text>
</comment>
<proteinExistence type="predicted"/>
<sequence>MSVFAEAMRQRVRDARAALAAARAAGDAYEAAVAEDELEDALRLARCHGVDPDEPSPLPR</sequence>
<gene>
    <name evidence="1" type="ORF">GCM10009544_51230</name>
</gene>
<keyword evidence="2" id="KW-1185">Reference proteome</keyword>